<proteinExistence type="predicted"/>
<dbReference type="AlphaFoldDB" id="A0A0A9FC10"/>
<organism evidence="1">
    <name type="scientific">Arundo donax</name>
    <name type="common">Giant reed</name>
    <name type="synonym">Donax arundinaceus</name>
    <dbReference type="NCBI Taxonomy" id="35708"/>
    <lineage>
        <taxon>Eukaryota</taxon>
        <taxon>Viridiplantae</taxon>
        <taxon>Streptophyta</taxon>
        <taxon>Embryophyta</taxon>
        <taxon>Tracheophyta</taxon>
        <taxon>Spermatophyta</taxon>
        <taxon>Magnoliopsida</taxon>
        <taxon>Liliopsida</taxon>
        <taxon>Poales</taxon>
        <taxon>Poaceae</taxon>
        <taxon>PACMAD clade</taxon>
        <taxon>Arundinoideae</taxon>
        <taxon>Arundineae</taxon>
        <taxon>Arundo</taxon>
    </lineage>
</organism>
<name>A0A0A9FC10_ARUDO</name>
<sequence length="20" mass="2341">MDKVILIINITKFAVSKNRH</sequence>
<reference evidence="1" key="2">
    <citation type="journal article" date="2015" name="Data Brief">
        <title>Shoot transcriptome of the giant reed, Arundo donax.</title>
        <authorList>
            <person name="Barrero R.A."/>
            <person name="Guerrero F.D."/>
            <person name="Moolhuijzen P."/>
            <person name="Goolsby J.A."/>
            <person name="Tidwell J."/>
            <person name="Bellgard S.E."/>
            <person name="Bellgard M.I."/>
        </authorList>
    </citation>
    <scope>NUCLEOTIDE SEQUENCE</scope>
    <source>
        <tissue evidence="1">Shoot tissue taken approximately 20 cm above the soil surface</tissue>
    </source>
</reference>
<evidence type="ECO:0000313" key="1">
    <source>
        <dbReference type="EMBL" id="JAE07641.1"/>
    </source>
</evidence>
<dbReference type="EMBL" id="GBRH01190255">
    <property type="protein sequence ID" value="JAE07641.1"/>
    <property type="molecule type" value="Transcribed_RNA"/>
</dbReference>
<accession>A0A0A9FC10</accession>
<reference evidence="1" key="1">
    <citation type="submission" date="2014-09" db="EMBL/GenBank/DDBJ databases">
        <authorList>
            <person name="Magalhaes I.L.F."/>
            <person name="Oliveira U."/>
            <person name="Santos F.R."/>
            <person name="Vidigal T.H.D.A."/>
            <person name="Brescovit A.D."/>
            <person name="Santos A.J."/>
        </authorList>
    </citation>
    <scope>NUCLEOTIDE SEQUENCE</scope>
    <source>
        <tissue evidence="1">Shoot tissue taken approximately 20 cm above the soil surface</tissue>
    </source>
</reference>
<protein>
    <submittedName>
        <fullName evidence="1">Uncharacterized protein</fullName>
    </submittedName>
</protein>